<gene>
    <name evidence="1" type="ORF">ACFS25_27845</name>
</gene>
<dbReference type="SUPFAM" id="SSF52038">
    <property type="entry name" value="Barstar-related"/>
    <property type="match status" value="1"/>
</dbReference>
<dbReference type="EMBL" id="JBHUOM010000042">
    <property type="protein sequence ID" value="MFD2937616.1"/>
    <property type="molecule type" value="Genomic_DNA"/>
</dbReference>
<dbReference type="RefSeq" id="WP_381507870.1">
    <property type="nucleotide sequence ID" value="NZ_JBHUOM010000042.1"/>
</dbReference>
<dbReference type="Gene3D" id="3.30.370.10">
    <property type="entry name" value="Barstar-like"/>
    <property type="match status" value="1"/>
</dbReference>
<comment type="caution">
    <text evidence="1">The sequence shown here is derived from an EMBL/GenBank/DDBJ whole genome shotgun (WGS) entry which is preliminary data.</text>
</comment>
<dbReference type="Proteomes" id="UP001597512">
    <property type="component" value="Unassembled WGS sequence"/>
</dbReference>
<evidence type="ECO:0000313" key="2">
    <source>
        <dbReference type="Proteomes" id="UP001597512"/>
    </source>
</evidence>
<sequence length="31" mass="3698">MTLDLIDIKTKMALHQLFKAELHFPHWYGIS</sequence>
<dbReference type="InterPro" id="IPR035905">
    <property type="entry name" value="Barstar-like_sf"/>
</dbReference>
<reference evidence="2" key="1">
    <citation type="journal article" date="2019" name="Int. J. Syst. Evol. Microbiol.">
        <title>The Global Catalogue of Microorganisms (GCM) 10K type strain sequencing project: providing services to taxonomists for standard genome sequencing and annotation.</title>
        <authorList>
            <consortium name="The Broad Institute Genomics Platform"/>
            <consortium name="The Broad Institute Genome Sequencing Center for Infectious Disease"/>
            <person name="Wu L."/>
            <person name="Ma J."/>
        </authorList>
    </citation>
    <scope>NUCLEOTIDE SEQUENCE [LARGE SCALE GENOMIC DNA]</scope>
    <source>
        <strain evidence="2">KCTC 52490</strain>
    </source>
</reference>
<organism evidence="1 2">
    <name type="scientific">Spirosoma flavum</name>
    <dbReference type="NCBI Taxonomy" id="2048557"/>
    <lineage>
        <taxon>Bacteria</taxon>
        <taxon>Pseudomonadati</taxon>
        <taxon>Bacteroidota</taxon>
        <taxon>Cytophagia</taxon>
        <taxon>Cytophagales</taxon>
        <taxon>Cytophagaceae</taxon>
        <taxon>Spirosoma</taxon>
    </lineage>
</organism>
<name>A0ABW6AQW1_9BACT</name>
<proteinExistence type="predicted"/>
<evidence type="ECO:0000313" key="1">
    <source>
        <dbReference type="EMBL" id="MFD2937616.1"/>
    </source>
</evidence>
<accession>A0ABW6AQW1</accession>
<protein>
    <submittedName>
        <fullName evidence="1">Barstar family protein</fullName>
    </submittedName>
</protein>
<keyword evidence="2" id="KW-1185">Reference proteome</keyword>